<feature type="coiled-coil region" evidence="1">
    <location>
        <begin position="77"/>
        <end position="118"/>
    </location>
</feature>
<evidence type="ECO:0000313" key="3">
    <source>
        <dbReference type="EMBL" id="QEG22627.1"/>
    </source>
</evidence>
<dbReference type="Proteomes" id="UP000322214">
    <property type="component" value="Chromosome"/>
</dbReference>
<evidence type="ECO:0000256" key="2">
    <source>
        <dbReference type="SAM" id="MobiDB-lite"/>
    </source>
</evidence>
<name>A0A5B9P7K6_9BACT</name>
<dbReference type="EMBL" id="CP042912">
    <property type="protein sequence ID" value="QEG22627.1"/>
    <property type="molecule type" value="Genomic_DNA"/>
</dbReference>
<proteinExistence type="predicted"/>
<keyword evidence="1" id="KW-0175">Coiled coil</keyword>
<reference evidence="3 4" key="1">
    <citation type="submission" date="2019-08" db="EMBL/GenBank/DDBJ databases">
        <title>Deep-cultivation of Planctomycetes and their phenomic and genomic characterization uncovers novel biology.</title>
        <authorList>
            <person name="Wiegand S."/>
            <person name="Jogler M."/>
            <person name="Boedeker C."/>
            <person name="Pinto D."/>
            <person name="Vollmers J."/>
            <person name="Rivas-Marin E."/>
            <person name="Kohn T."/>
            <person name="Peeters S.H."/>
            <person name="Heuer A."/>
            <person name="Rast P."/>
            <person name="Oberbeckmann S."/>
            <person name="Bunk B."/>
            <person name="Jeske O."/>
            <person name="Meyerdierks A."/>
            <person name="Storesund J.E."/>
            <person name="Kallscheuer N."/>
            <person name="Luecker S."/>
            <person name="Lage O.M."/>
            <person name="Pohl T."/>
            <person name="Merkel B.J."/>
            <person name="Hornburger P."/>
            <person name="Mueller R.-W."/>
            <person name="Bruemmer F."/>
            <person name="Labrenz M."/>
            <person name="Spormann A.M."/>
            <person name="Op den Camp H."/>
            <person name="Overmann J."/>
            <person name="Amann R."/>
            <person name="Jetten M.S.M."/>
            <person name="Mascher T."/>
            <person name="Medema M.H."/>
            <person name="Devos D.P."/>
            <person name="Kaster A.-K."/>
            <person name="Ovreas L."/>
            <person name="Rohde M."/>
            <person name="Galperin M.Y."/>
            <person name="Jogler C."/>
        </authorList>
    </citation>
    <scope>NUCLEOTIDE SEQUENCE [LARGE SCALE GENOMIC DNA]</scope>
    <source>
        <strain evidence="3 4">FC18</strain>
    </source>
</reference>
<dbReference type="AlphaFoldDB" id="A0A5B9P7K6"/>
<protein>
    <submittedName>
        <fullName evidence="3">Uncharacterized protein</fullName>
    </submittedName>
</protein>
<gene>
    <name evidence="3" type="ORF">MFFC18_25100</name>
</gene>
<sequence length="170" mass="18179">MAKKKTATATKPVSKTKVKTKPAAKRSAKPKANRSAKTSGQKATRKTAAKPKRTAVSSVDGILKSFEKERVSLSSNLVVARKKIEQMTKKIAALKTELENAKRDVVENELAIETLDSRRDKEIGALLSGLGVDLGKAAAAAKPKPQVDKGTPLFDKKPTDAAKEKASSDK</sequence>
<evidence type="ECO:0000313" key="4">
    <source>
        <dbReference type="Proteomes" id="UP000322214"/>
    </source>
</evidence>
<dbReference type="KEGG" id="mff:MFFC18_25100"/>
<feature type="region of interest" description="Disordered" evidence="2">
    <location>
        <begin position="139"/>
        <end position="170"/>
    </location>
</feature>
<feature type="compositionally biased region" description="Basic residues" evidence="2">
    <location>
        <begin position="14"/>
        <end position="34"/>
    </location>
</feature>
<accession>A0A5B9P7K6</accession>
<feature type="region of interest" description="Disordered" evidence="2">
    <location>
        <begin position="1"/>
        <end position="61"/>
    </location>
</feature>
<feature type="compositionally biased region" description="Basic and acidic residues" evidence="2">
    <location>
        <begin position="154"/>
        <end position="170"/>
    </location>
</feature>
<organism evidence="3 4">
    <name type="scientific">Mariniblastus fucicola</name>
    <dbReference type="NCBI Taxonomy" id="980251"/>
    <lineage>
        <taxon>Bacteria</taxon>
        <taxon>Pseudomonadati</taxon>
        <taxon>Planctomycetota</taxon>
        <taxon>Planctomycetia</taxon>
        <taxon>Pirellulales</taxon>
        <taxon>Pirellulaceae</taxon>
        <taxon>Mariniblastus</taxon>
    </lineage>
</organism>
<evidence type="ECO:0000256" key="1">
    <source>
        <dbReference type="SAM" id="Coils"/>
    </source>
</evidence>
<dbReference type="RefSeq" id="WP_075084567.1">
    <property type="nucleotide sequence ID" value="NZ_CP042912.1"/>
</dbReference>
<keyword evidence="4" id="KW-1185">Reference proteome</keyword>
<feature type="compositionally biased region" description="Basic residues" evidence="2">
    <location>
        <begin position="43"/>
        <end position="53"/>
    </location>
</feature>